<evidence type="ECO:0000313" key="4">
    <source>
        <dbReference type="Proteomes" id="UP000185783"/>
    </source>
</evidence>
<dbReference type="NCBIfam" id="NF003708">
    <property type="entry name" value="PRK05325.1-3"/>
    <property type="match status" value="1"/>
</dbReference>
<dbReference type="SUPFAM" id="SSF53300">
    <property type="entry name" value="vWA-like"/>
    <property type="match status" value="1"/>
</dbReference>
<dbReference type="InterPro" id="IPR036465">
    <property type="entry name" value="vWFA_dom_sf"/>
</dbReference>
<evidence type="ECO:0000256" key="2">
    <source>
        <dbReference type="SAM" id="MobiDB-lite"/>
    </source>
</evidence>
<accession>A0A1U7JK17</accession>
<organism evidence="3 4">
    <name type="scientific">Pseudovibrio exalbescens</name>
    <dbReference type="NCBI Taxonomy" id="197461"/>
    <lineage>
        <taxon>Bacteria</taxon>
        <taxon>Pseudomonadati</taxon>
        <taxon>Pseudomonadota</taxon>
        <taxon>Alphaproteobacteria</taxon>
        <taxon>Hyphomicrobiales</taxon>
        <taxon>Stappiaceae</taxon>
        <taxon>Pseudovibrio</taxon>
    </lineage>
</organism>
<dbReference type="Pfam" id="PF04285">
    <property type="entry name" value="DUF444"/>
    <property type="match status" value="1"/>
</dbReference>
<keyword evidence="4" id="KW-1185">Reference proteome</keyword>
<evidence type="ECO:0000256" key="1">
    <source>
        <dbReference type="HAMAP-Rule" id="MF_01232"/>
    </source>
</evidence>
<dbReference type="RefSeq" id="WP_028481665.1">
    <property type="nucleotide sequence ID" value="NZ_LVVZ01000007.1"/>
</dbReference>
<dbReference type="Proteomes" id="UP000185783">
    <property type="component" value="Unassembled WGS sequence"/>
</dbReference>
<dbReference type="AlphaFoldDB" id="A0A1U7JK17"/>
<feature type="region of interest" description="Disordered" evidence="2">
    <location>
        <begin position="85"/>
        <end position="110"/>
    </location>
</feature>
<reference evidence="3 4" key="1">
    <citation type="submission" date="2016-03" db="EMBL/GenBank/DDBJ databases">
        <title>Genome sequence of Nesiotobacter sp. nov., a moderately halophilic alphaproteobacterium isolated from the Yellow Sea, China.</title>
        <authorList>
            <person name="Zhang G."/>
            <person name="Zhang R."/>
        </authorList>
    </citation>
    <scope>NUCLEOTIDE SEQUENCE [LARGE SCALE GENOMIC DNA]</scope>
    <source>
        <strain evidence="3 4">WB1-6</strain>
    </source>
</reference>
<protein>
    <recommendedName>
        <fullName evidence="1">UPF0229 protein A3843_04610</fullName>
    </recommendedName>
</protein>
<gene>
    <name evidence="3" type="ORF">A3843_04610</name>
</gene>
<name>A0A1U7JK17_9HYPH</name>
<dbReference type="STRING" id="197461.A3843_04610"/>
<proteinExistence type="inferred from homology"/>
<evidence type="ECO:0000313" key="3">
    <source>
        <dbReference type="EMBL" id="OKL45038.1"/>
    </source>
</evidence>
<dbReference type="PANTHER" id="PTHR30510:SF2">
    <property type="entry name" value="UPF0229 PROTEIN YEAH"/>
    <property type="match status" value="1"/>
</dbReference>
<comment type="caution">
    <text evidence="3">The sequence shown here is derived from an EMBL/GenBank/DDBJ whole genome shotgun (WGS) entry which is preliminary data.</text>
</comment>
<dbReference type="EMBL" id="LVVZ01000007">
    <property type="protein sequence ID" value="OKL45038.1"/>
    <property type="molecule type" value="Genomic_DNA"/>
</dbReference>
<sequence length="437" mass="50436">MANFIDRRLNPKDKSLGNRRRFLKRVRKHIKKAVDASVRERGISDVDQGERISVPAEGLSEPVFRRASDVGHRDYVFKGNKEYRSGDRIAKPEQGGGGAGKEGSDSGEGEDDFVFALSREEFLDIFFEDLELPDLIKQSMKEVQTFRPQRAGYSVSGAPNNINVARTMRNALGRRLALRRPNQQEVRDLQERIFKLEAVSSPTAKQKRELKNLHDELEEVLRRQKVIAYIDPLDVRYNYFQQQPQPNANAVMFCLMDTSASMGEREKDLAKRFFVLLHLFLKRRYDRIDVVFIRHTHNAQEVDEEAFFYSRETGGTVVSTALREMMKVIEARYPPSEWNIYAAQASDGENFAGDTDTCVDLLNSEVMRLCQYFAYIEILDEAELKLFQGEENGMELWRGYRRVKEEWPNFAMKRIASPADIYPVFRQLFAKKMSGAA</sequence>
<dbReference type="HAMAP" id="MF_01232">
    <property type="entry name" value="UPF0229"/>
    <property type="match status" value="1"/>
</dbReference>
<dbReference type="PANTHER" id="PTHR30510">
    <property type="entry name" value="UPF0229 PROTEIN YEAH"/>
    <property type="match status" value="1"/>
</dbReference>
<dbReference type="InterPro" id="IPR006698">
    <property type="entry name" value="UPF0229"/>
</dbReference>
<comment type="similarity">
    <text evidence="1">Belongs to the UPF0229 family.</text>
</comment>
<dbReference type="NCBIfam" id="NF003707">
    <property type="entry name" value="PRK05325.1-2"/>
    <property type="match status" value="1"/>
</dbReference>